<evidence type="ECO:0000313" key="2">
    <source>
        <dbReference type="Proteomes" id="UP001352263"/>
    </source>
</evidence>
<keyword evidence="2" id="KW-1185">Reference proteome</keyword>
<evidence type="ECO:0008006" key="3">
    <source>
        <dbReference type="Google" id="ProtNLM"/>
    </source>
</evidence>
<comment type="caution">
    <text evidence="1">The sequence shown here is derived from an EMBL/GenBank/DDBJ whole genome shotgun (WGS) entry which is preliminary data.</text>
</comment>
<evidence type="ECO:0000313" key="1">
    <source>
        <dbReference type="EMBL" id="MEC4722674.1"/>
    </source>
</evidence>
<name>A0ABU6JG81_9BURK</name>
<sequence>MQTIAFKMPRRGQPIQVVHKDDRTGSYPKVSSIFKLQGVLSFMKATAAQLEADIAVLADPYSGFVKVIHGVKLTIRSCNAASTQAERIVKAEAGSPRSRRCRDIRN</sequence>
<accession>A0ABU6JG81</accession>
<gene>
    <name evidence="1" type="ORF">RY831_26250</name>
</gene>
<dbReference type="EMBL" id="JAWIIV010000034">
    <property type="protein sequence ID" value="MEC4722674.1"/>
    <property type="molecule type" value="Genomic_DNA"/>
</dbReference>
<protein>
    <recommendedName>
        <fullName evidence="3">Transposase</fullName>
    </recommendedName>
</protein>
<dbReference type="Proteomes" id="UP001352263">
    <property type="component" value="Unassembled WGS sequence"/>
</dbReference>
<reference evidence="1 2" key="1">
    <citation type="submission" date="2023-10" db="EMBL/GenBank/DDBJ databases">
        <title>Noviherbaspirillum sp. CPCC 100848 genome assembly.</title>
        <authorList>
            <person name="Li X.Y."/>
            <person name="Fang X.M."/>
        </authorList>
    </citation>
    <scope>NUCLEOTIDE SEQUENCE [LARGE SCALE GENOMIC DNA]</scope>
    <source>
        <strain evidence="1 2">CPCC 100848</strain>
    </source>
</reference>
<proteinExistence type="predicted"/>
<organism evidence="1 2">
    <name type="scientific">Noviherbaspirillum album</name>
    <dbReference type="NCBI Taxonomy" id="3080276"/>
    <lineage>
        <taxon>Bacteria</taxon>
        <taxon>Pseudomonadati</taxon>
        <taxon>Pseudomonadota</taxon>
        <taxon>Betaproteobacteria</taxon>
        <taxon>Burkholderiales</taxon>
        <taxon>Oxalobacteraceae</taxon>
        <taxon>Noviherbaspirillum</taxon>
    </lineage>
</organism>